<reference evidence="1" key="1">
    <citation type="submission" date="2021-05" db="EMBL/GenBank/DDBJ databases">
        <authorList>
            <person name="Alioto T."/>
            <person name="Alioto T."/>
            <person name="Gomez Garrido J."/>
        </authorList>
    </citation>
    <scope>NUCLEOTIDE SEQUENCE</scope>
</reference>
<dbReference type="EMBL" id="HBUE01182046">
    <property type="protein sequence ID" value="CAG6520896.1"/>
    <property type="molecule type" value="Transcribed_RNA"/>
</dbReference>
<dbReference type="EMBL" id="HBUE01287662">
    <property type="protein sequence ID" value="CAG6572463.1"/>
    <property type="molecule type" value="Transcribed_RNA"/>
</dbReference>
<protein>
    <submittedName>
        <fullName evidence="1">(northern house mosquito) hypothetical protein</fullName>
    </submittedName>
</protein>
<organism evidence="1">
    <name type="scientific">Culex pipiens</name>
    <name type="common">House mosquito</name>
    <dbReference type="NCBI Taxonomy" id="7175"/>
    <lineage>
        <taxon>Eukaryota</taxon>
        <taxon>Metazoa</taxon>
        <taxon>Ecdysozoa</taxon>
        <taxon>Arthropoda</taxon>
        <taxon>Hexapoda</taxon>
        <taxon>Insecta</taxon>
        <taxon>Pterygota</taxon>
        <taxon>Neoptera</taxon>
        <taxon>Endopterygota</taxon>
        <taxon>Diptera</taxon>
        <taxon>Nematocera</taxon>
        <taxon>Culicoidea</taxon>
        <taxon>Culicidae</taxon>
        <taxon>Culicinae</taxon>
        <taxon>Culicini</taxon>
        <taxon>Culex</taxon>
        <taxon>Culex</taxon>
    </lineage>
</organism>
<evidence type="ECO:0000313" key="1">
    <source>
        <dbReference type="EMBL" id="CAG6520896.1"/>
    </source>
</evidence>
<dbReference type="AlphaFoldDB" id="A0A8D8E3Y8"/>
<proteinExistence type="predicted"/>
<sequence>MMVVVVVMMRWKVPERSRTKQAKVGAGRNRFHGHRRRVVRNRVVQTTGCAVHSRHKELRQQIVRGGRSASEEGRFQVQVWHFDRFKLGLNRRIQNVPQTIGLEATGRRSSLAIAIAGGSAAAASTTSTSTPTSVGIRSVAHAAHYLSFLSDYEFKFRIPKKTNATTQELELINFHLTAHFLRRQ</sequence>
<accession>A0A8D8E3Y8</accession>
<name>A0A8D8E3Y8_CULPI</name>